<feature type="non-terminal residue" evidence="2">
    <location>
        <position position="95"/>
    </location>
</feature>
<feature type="non-terminal residue" evidence="2">
    <location>
        <position position="1"/>
    </location>
</feature>
<evidence type="ECO:0000313" key="2">
    <source>
        <dbReference type="EMBL" id="TGE30206.1"/>
    </source>
</evidence>
<evidence type="ECO:0000313" key="3">
    <source>
        <dbReference type="Proteomes" id="UP000298196"/>
    </source>
</evidence>
<proteinExistence type="predicted"/>
<protein>
    <recommendedName>
        <fullName evidence="1">Bacterial Ig-like domain-containing protein</fullName>
    </recommendedName>
</protein>
<feature type="domain" description="Bacterial Ig-like" evidence="1">
    <location>
        <begin position="1"/>
        <end position="69"/>
    </location>
</feature>
<accession>A0A4Z0QL36</accession>
<keyword evidence="3" id="KW-1185">Reference proteome</keyword>
<dbReference type="InterPro" id="IPR013783">
    <property type="entry name" value="Ig-like_fold"/>
</dbReference>
<dbReference type="EMBL" id="PYKI01000026">
    <property type="protein sequence ID" value="TGE30206.1"/>
    <property type="molecule type" value="Genomic_DNA"/>
</dbReference>
<dbReference type="Pfam" id="PF19077">
    <property type="entry name" value="Big_13"/>
    <property type="match status" value="1"/>
</dbReference>
<evidence type="ECO:0000259" key="1">
    <source>
        <dbReference type="Pfam" id="PF19077"/>
    </source>
</evidence>
<organism evidence="2 3">
    <name type="scientific">Salmonella enterica subsp. enterica serovar Poona</name>
    <dbReference type="NCBI Taxonomy" id="436295"/>
    <lineage>
        <taxon>Bacteria</taxon>
        <taxon>Pseudomonadati</taxon>
        <taxon>Pseudomonadota</taxon>
        <taxon>Gammaproteobacteria</taxon>
        <taxon>Enterobacterales</taxon>
        <taxon>Enterobacteriaceae</taxon>
        <taxon>Salmonella</taxon>
    </lineage>
</organism>
<gene>
    <name evidence="2" type="ORF">C9F07_00155</name>
</gene>
<name>A0A4Z0QL36_SALET</name>
<dbReference type="Gene3D" id="2.60.40.10">
    <property type="entry name" value="Immunoglobulins"/>
    <property type="match status" value="1"/>
</dbReference>
<dbReference type="InterPro" id="IPR044016">
    <property type="entry name" value="Big_13"/>
</dbReference>
<reference evidence="2 3" key="1">
    <citation type="submission" date="2018-03" db="EMBL/GenBank/DDBJ databases">
        <title>Non-Typhoidal Salmonella genome sequencing and assembly.</title>
        <authorList>
            <person name="Matchawe C."/>
        </authorList>
    </citation>
    <scope>NUCLEOTIDE SEQUENCE [LARGE SCALE GENOMIC DNA]</scope>
    <source>
        <strain evidence="2 3">22sa</strain>
    </source>
</reference>
<sequence length="95" mass="9942">HIDDDAVRVTVSVEHGGVTTTFDATKGVGGWTFTPPTSWGAGDYTLSVSVEDKAGNTSHSASLTVTVDTQIAINNIELVNDSGIPDDNLTNNVRP</sequence>
<comment type="caution">
    <text evidence="2">The sequence shown here is derived from an EMBL/GenBank/DDBJ whole genome shotgun (WGS) entry which is preliminary data.</text>
</comment>
<dbReference type="AlphaFoldDB" id="A0A4Z0QL36"/>
<dbReference type="Proteomes" id="UP000298196">
    <property type="component" value="Unassembled WGS sequence"/>
</dbReference>